<proteinExistence type="predicted"/>
<gene>
    <name evidence="2" type="ORF">EOE67_19985</name>
</gene>
<dbReference type="OrthoDB" id="5457135at2"/>
<accession>A0A437Q9P1</accession>
<feature type="transmembrane region" description="Helical" evidence="1">
    <location>
        <begin position="123"/>
        <end position="143"/>
    </location>
</feature>
<dbReference type="EMBL" id="SACS01000039">
    <property type="protein sequence ID" value="RVU31278.1"/>
    <property type="molecule type" value="Genomic_DNA"/>
</dbReference>
<dbReference type="RefSeq" id="WP_127701315.1">
    <property type="nucleotide sequence ID" value="NZ_SACS01000039.1"/>
</dbReference>
<evidence type="ECO:0008006" key="4">
    <source>
        <dbReference type="Google" id="ProtNLM"/>
    </source>
</evidence>
<keyword evidence="1" id="KW-0812">Transmembrane</keyword>
<dbReference type="AlphaFoldDB" id="A0A437Q9P1"/>
<feature type="transmembrane region" description="Helical" evidence="1">
    <location>
        <begin position="52"/>
        <end position="76"/>
    </location>
</feature>
<organism evidence="2 3">
    <name type="scientific">Rheinheimera riviphila</name>
    <dbReference type="NCBI Taxonomy" id="1834037"/>
    <lineage>
        <taxon>Bacteria</taxon>
        <taxon>Pseudomonadati</taxon>
        <taxon>Pseudomonadota</taxon>
        <taxon>Gammaproteobacteria</taxon>
        <taxon>Chromatiales</taxon>
        <taxon>Chromatiaceae</taxon>
        <taxon>Rheinheimera</taxon>
    </lineage>
</organism>
<name>A0A437Q9P1_9GAMM</name>
<dbReference type="Proteomes" id="UP000283077">
    <property type="component" value="Unassembled WGS sequence"/>
</dbReference>
<evidence type="ECO:0000313" key="2">
    <source>
        <dbReference type="EMBL" id="RVU31278.1"/>
    </source>
</evidence>
<keyword evidence="1" id="KW-0472">Membrane</keyword>
<feature type="transmembrane region" description="Helical" evidence="1">
    <location>
        <begin position="88"/>
        <end position="111"/>
    </location>
</feature>
<evidence type="ECO:0000313" key="3">
    <source>
        <dbReference type="Proteomes" id="UP000283077"/>
    </source>
</evidence>
<comment type="caution">
    <text evidence="2">The sequence shown here is derived from an EMBL/GenBank/DDBJ whole genome shotgun (WGS) entry which is preliminary data.</text>
</comment>
<evidence type="ECO:0000256" key="1">
    <source>
        <dbReference type="SAM" id="Phobius"/>
    </source>
</evidence>
<reference evidence="2 3" key="1">
    <citation type="submission" date="2019-01" db="EMBL/GenBank/DDBJ databases">
        <authorList>
            <person name="Chen W.-M."/>
        </authorList>
    </citation>
    <scope>NUCLEOTIDE SEQUENCE [LARGE SCALE GENOMIC DNA]</scope>
    <source>
        <strain evidence="2 3">KYPC3</strain>
    </source>
</reference>
<protein>
    <recommendedName>
        <fullName evidence="4">DUF3995 domain-containing protein</fullName>
    </recommendedName>
</protein>
<keyword evidence="1" id="KW-1133">Transmembrane helix</keyword>
<sequence>MKATHNPWLVWGAVATALAALLHLLIIAGGPDWYRFFGAGEGMAQLAEQGDWYPTVTAVAISAMLWVWAIYAWAGTGLMPALPLQKTVLALVAVIFFGRALMGFWLVHAPLMQAFAELQQRPMFLWVTSLICLALACCYGIGLRKLWRLQQISRLNG</sequence>
<keyword evidence="3" id="KW-1185">Reference proteome</keyword>